<gene>
    <name evidence="1" type="ORF">GA0074696_0085</name>
</gene>
<protein>
    <submittedName>
        <fullName evidence="1">Uncharacterized protein</fullName>
    </submittedName>
</protein>
<dbReference type="EMBL" id="LT607410">
    <property type="protein sequence ID" value="SCE66191.1"/>
    <property type="molecule type" value="Genomic_DNA"/>
</dbReference>
<evidence type="ECO:0000313" key="1">
    <source>
        <dbReference type="EMBL" id="SCE66191.1"/>
    </source>
</evidence>
<evidence type="ECO:0000313" key="2">
    <source>
        <dbReference type="Proteomes" id="UP000198228"/>
    </source>
</evidence>
<dbReference type="RefSeq" id="WP_088959241.1">
    <property type="nucleotide sequence ID" value="NZ_LT607410.1"/>
</dbReference>
<dbReference type="Pfam" id="PF15566">
    <property type="entry name" value="Imm32"/>
    <property type="match status" value="1"/>
</dbReference>
<name>A0A1C4U3D8_9ACTN</name>
<dbReference type="Proteomes" id="UP000198228">
    <property type="component" value="Chromosome I"/>
</dbReference>
<reference evidence="1 2" key="1">
    <citation type="submission" date="2016-06" db="EMBL/GenBank/DDBJ databases">
        <authorList>
            <person name="Kjaerup R.B."/>
            <person name="Dalgaard T.S."/>
            <person name="Juul-Madsen H.R."/>
        </authorList>
    </citation>
    <scope>NUCLEOTIDE SEQUENCE [LARGE SCALE GENOMIC DNA]</scope>
    <source>
        <strain evidence="1 2">DSM 43821</strain>
    </source>
</reference>
<sequence>MKATFYPTFGYIDLSGTADDYHALAALISAGGGTHAAEHDATDPFGGTALSCVRISTAANSMVLISIDHADGILQISGAPAPLAIFASNLESMAADENGGHLHIEYYPDHPYLAPASADLIVNSPHGGMPTR</sequence>
<dbReference type="AlphaFoldDB" id="A0A1C4U3D8"/>
<organism evidence="1 2">
    <name type="scientific">Micromonospora purpureochromogenes</name>
    <dbReference type="NCBI Taxonomy" id="47872"/>
    <lineage>
        <taxon>Bacteria</taxon>
        <taxon>Bacillati</taxon>
        <taxon>Actinomycetota</taxon>
        <taxon>Actinomycetes</taxon>
        <taxon>Micromonosporales</taxon>
        <taxon>Micromonosporaceae</taxon>
        <taxon>Micromonospora</taxon>
    </lineage>
</organism>
<accession>A0A1C4U3D8</accession>
<dbReference type="InterPro" id="IPR029083">
    <property type="entry name" value="Imm32"/>
</dbReference>
<proteinExistence type="predicted"/>